<dbReference type="SUPFAM" id="SSF48065">
    <property type="entry name" value="DBL homology domain (DH-domain)"/>
    <property type="match status" value="1"/>
</dbReference>
<name>A0A0R0M4D8_9MICR</name>
<evidence type="ECO:0000259" key="2">
    <source>
        <dbReference type="PROSITE" id="PS50010"/>
    </source>
</evidence>
<feature type="compositionally biased region" description="Polar residues" evidence="1">
    <location>
        <begin position="700"/>
        <end position="714"/>
    </location>
</feature>
<feature type="region of interest" description="Disordered" evidence="1">
    <location>
        <begin position="461"/>
        <end position="494"/>
    </location>
</feature>
<comment type="caution">
    <text evidence="3">The sequence shown here is derived from an EMBL/GenBank/DDBJ whole genome shotgun (WGS) entry which is preliminary data.</text>
</comment>
<feature type="compositionally biased region" description="Basic and acidic residues" evidence="1">
    <location>
        <begin position="350"/>
        <end position="367"/>
    </location>
</feature>
<dbReference type="PANTHER" id="PTHR46572">
    <property type="entry name" value="RHO1 GDP-GTP EXCHANGE PROTEIN 1-RELATED"/>
    <property type="match status" value="1"/>
</dbReference>
<proteinExistence type="predicted"/>
<feature type="domain" description="DH" evidence="2">
    <location>
        <begin position="6"/>
        <end position="243"/>
    </location>
</feature>
<dbReference type="InterPro" id="IPR035899">
    <property type="entry name" value="DBL_dom_sf"/>
</dbReference>
<dbReference type="Proteomes" id="UP000051530">
    <property type="component" value="Unassembled WGS sequence"/>
</dbReference>
<dbReference type="AlphaFoldDB" id="A0A0R0M4D8"/>
<evidence type="ECO:0000313" key="3">
    <source>
        <dbReference type="EMBL" id="KRH93712.1"/>
    </source>
</evidence>
<accession>A0A0R0M4D8</accession>
<feature type="non-terminal residue" evidence="3">
    <location>
        <position position="725"/>
    </location>
</feature>
<dbReference type="Pfam" id="PF00621">
    <property type="entry name" value="RhoGEF"/>
    <property type="match status" value="1"/>
</dbReference>
<feature type="region of interest" description="Disordered" evidence="1">
    <location>
        <begin position="537"/>
        <end position="605"/>
    </location>
</feature>
<dbReference type="GO" id="GO:0005085">
    <property type="term" value="F:guanyl-nucleotide exchange factor activity"/>
    <property type="evidence" value="ECO:0007669"/>
    <property type="project" value="InterPro"/>
</dbReference>
<dbReference type="VEuPathDB" id="MicrosporidiaDB:M153_6320002177"/>
<dbReference type="EMBL" id="LGUB01000241">
    <property type="protein sequence ID" value="KRH93712.1"/>
    <property type="molecule type" value="Genomic_DNA"/>
</dbReference>
<dbReference type="Gene3D" id="1.20.900.10">
    <property type="entry name" value="Dbl homology (DH) domain"/>
    <property type="match status" value="1"/>
</dbReference>
<gene>
    <name evidence="3" type="ORF">M153_6320002177</name>
</gene>
<dbReference type="InterPro" id="IPR052233">
    <property type="entry name" value="Rho-type_GEFs"/>
</dbReference>
<feature type="region of interest" description="Disordered" evidence="1">
    <location>
        <begin position="700"/>
        <end position="725"/>
    </location>
</feature>
<organism evidence="3 4">
    <name type="scientific">Pseudoloma neurophilia</name>
    <dbReference type="NCBI Taxonomy" id="146866"/>
    <lineage>
        <taxon>Eukaryota</taxon>
        <taxon>Fungi</taxon>
        <taxon>Fungi incertae sedis</taxon>
        <taxon>Microsporidia</taxon>
        <taxon>Pseudoloma</taxon>
    </lineage>
</organism>
<keyword evidence="4" id="KW-1185">Reference proteome</keyword>
<reference evidence="3 4" key="1">
    <citation type="submission" date="2015-07" db="EMBL/GenBank/DDBJ databases">
        <title>The genome of Pseudoloma neurophilia, a relevant intracellular parasite of the zebrafish.</title>
        <authorList>
            <person name="Ndikumana S."/>
            <person name="Pelin A."/>
            <person name="Sanders J."/>
            <person name="Corradi N."/>
        </authorList>
    </citation>
    <scope>NUCLEOTIDE SEQUENCE [LARGE SCALE GENOMIC DNA]</scope>
    <source>
        <strain evidence="3 4">MK1</strain>
    </source>
</reference>
<feature type="compositionally biased region" description="Basic and acidic residues" evidence="1">
    <location>
        <begin position="540"/>
        <end position="551"/>
    </location>
</feature>
<feature type="compositionally biased region" description="Acidic residues" evidence="1">
    <location>
        <begin position="466"/>
        <end position="482"/>
    </location>
</feature>
<feature type="compositionally biased region" description="Basic and acidic residues" evidence="1">
    <location>
        <begin position="559"/>
        <end position="581"/>
    </location>
</feature>
<protein>
    <submittedName>
        <fullName evidence="3">RhoGEF GTPase</fullName>
    </submittedName>
</protein>
<sequence length="725" mass="85081">MAKNRKRLEALSEIYQSELLYLKDLKIWAEDFRSYLFKSETLTIEKKHALSKILFINLDNIISLHEMIIKEIERRNQIFSEKAGTKNVLFFQALAITQQNDDQNTTSKMQNNSENEKDSENLTITDELADLFADLEYHSIYAKYLDRFNLYKYYVSRLPTVEYTLDKECSENVSFAKELSYFFIQKKINLGPKHFIYRASQKLARYNILWKAVQHYEGSDVNQQGIKHLMEKLKEITIDVDRTYGNINDSYKVYRFSNELFYSEMVKRRIPLNLFQKKRTILRETDIVVKNRNIEPKLLRFILLDTVILLCDIVRQGNIELKYIINEPLPLFKYKVTDTPISAIINLPKTENEQQNHEHNDKNDNKNKLSNKKSLIDRMKTKQSSDDQLAKMHKLYLLEIGGLEIVILFFKDRNSLTLMKSIIENAINEQRKSIIDLKIRQILVNTNLRINCTATRQYQKEKIDTSEIDQTESESSSNEESEKDEKKNLFDSENMSALEQKSIQVIKKENVRKDQCTCELHEERNGQKRLFRTHVTTLHSDSEESNNEKRAAGSTDTSVQEKQDTEKSDASQNVEKDENKQDTVLQVSDEISESQKSIETENRAQKYKRRPSFFDRLFSRQKIPTRMPSLKIHRGDFASFFQHDEQLLLFGTTNGLFLKMNEEFINLYEGDITKVIYDVDNKLIIFLSDGAVLCSSFSPPQNERSNMNSLNSDTYRNEPTEELLD</sequence>
<dbReference type="OrthoDB" id="2272012at2759"/>
<dbReference type="PANTHER" id="PTHR46572:SF1">
    <property type="entry name" value="RHO1 GUANINE NUCLEOTIDE EXCHANGE FACTOR TUS1"/>
    <property type="match status" value="1"/>
</dbReference>
<dbReference type="InterPro" id="IPR000219">
    <property type="entry name" value="DH_dom"/>
</dbReference>
<dbReference type="PROSITE" id="PS50010">
    <property type="entry name" value="DH_2"/>
    <property type="match status" value="1"/>
</dbReference>
<feature type="region of interest" description="Disordered" evidence="1">
    <location>
        <begin position="349"/>
        <end position="371"/>
    </location>
</feature>
<evidence type="ECO:0000313" key="4">
    <source>
        <dbReference type="Proteomes" id="UP000051530"/>
    </source>
</evidence>
<evidence type="ECO:0000256" key="1">
    <source>
        <dbReference type="SAM" id="MobiDB-lite"/>
    </source>
</evidence>